<sequence length="1539" mass="183495">MKLEMLEYLLIQLNFQENKLKWKHTLFYVILSQILSIFFLIYPFISNRSRQNQFESIMEIPKVILLEFLEQVYLAEYSVLIMNAWIIILLISLCFENQKQKITQMKTFETKQLQSIPIYYLMLTSKIINYMLLQPLLCLGLFNLYTNFQSNQINLYYIIQNLVFLLFVHVFSISYYILNNTTLLLTDKMDKKIEDDYLDFIIYVLRILQSYIFILFDSPITLYFQGVIYLSISIIRIYTILIQMKYCDFNHCFILLFFSSSGLIMSICIFGEQNFNLGYLMLLNPLLIFCLWNILSYQIEFIIVNDPQKLSIDMLHFLVCFIFADNQFSKQKNCLLNGIKFSKHIKYCQSVNCSCQNKYNAMDPLELNLIQLDIFQSFQNSIVQQFRQLNLHKKGKHFYKMCHLLSALHQLGYHQEIYYRIEDQKYKYLLTFVQQINWIVFTFIIKKQMYNKFAQQLETDNKECLELSAKITAFLHSESFHLQIRNNLISLIKLKIQILSSLLILNNDELYEYIETFALESIKRENELKQIFLRFPSSKNQSILMFFMGEIVNDWYRAYEFCNFNSFDNNTYQQFISSDINSISNKMTYLVFVYENKKLYLQGISKKACEIFGWDQEQFSQLKDANVLLPYCIRDTHDQEIDKFLQTGKGLYFRTKGINFCQCKTGYLQPIHFFYDIQFDQQSFFQFISFIQKLETHLGILIVDENTKIQGISKDFFKMMNFSQLVIDTIQIEKLLYGLPSSLFFSLSQFTIESTTKSVITFPNEELCLLMQSQSLSQKINLCKQRHSFNLFEVQGDIQIRNSYSIIRIYRMMECEASIQTQKQIEYYNSGEFPSIINDEDAVISPYDECFQFFSPLNENQQNQSNQYFLRSTQKQITKKIQLIESNIQNSISQLVENEQQTIKMLGNIYQNEQEDDTVSFQQDAQSNASYEQLRKSQFYKKYCLYYTIINSNATQPHILKSTINLFMVLFIILIFIILFSILKAYDLQKVILYYDQIQINHFFIEPIHKFYLARFTVQDYFYLRYLNQISEAENQFYQSFSIANIIREYSIMRLNFQEHFQEQKFQEFLFNQYMNVKQQTIHYIPISTQVYNITVQSAFAQLLDAFYKQELIYLQSFNVNILGVAPHQTFQYLNYIQFITIFDDISNQIQQQFLNQMKATENLWLFLCFPTQLISTFFLLGSFLYIRHLKRIIDKFINLRSFTDLQSVSKDLKRLSFLINHLKSDSDMIYKYRFNLNAKESIIMENMRGKNNVKDETLYNKQTPIIKLIQIYFLIFIVCAGIIMTLTLIITSFYQLFPKTFNYFKLFSDVGVYVPAAFSQKEILYFWNRFQFFTSEDRVQFMEQVSIGIEKINKFISTDVYADELQFSNDFLNYYQYIGSNNICPLLNKSNYVEFDYFCENSKSGILKRGLLPTLSDFNYQLKYELDNGLINRTIIPMEELEAVYLCSEVISSLCDQMLQDIVDQINKLDNILNWILTSSFILIVLGCLIVYLRVYPRMKNKLKYVKKITQIFPQDSIFLNDYLERDIRKIILIEQIN</sequence>
<dbReference type="Proteomes" id="UP000688137">
    <property type="component" value="Unassembled WGS sequence"/>
</dbReference>
<feature type="transmembrane region" description="Helical" evidence="1">
    <location>
        <begin position="1473"/>
        <end position="1496"/>
    </location>
</feature>
<feature type="transmembrane region" description="Helical" evidence="1">
    <location>
        <begin position="116"/>
        <end position="142"/>
    </location>
</feature>
<feature type="transmembrane region" description="Helical" evidence="1">
    <location>
        <begin position="197"/>
        <end position="216"/>
    </location>
</feature>
<feature type="transmembrane region" description="Helical" evidence="1">
    <location>
        <begin position="222"/>
        <end position="241"/>
    </location>
</feature>
<keyword evidence="1" id="KW-0472">Membrane</keyword>
<feature type="transmembrane region" description="Helical" evidence="1">
    <location>
        <begin position="77"/>
        <end position="95"/>
    </location>
</feature>
<evidence type="ECO:0000313" key="2">
    <source>
        <dbReference type="EMBL" id="CAD8108973.1"/>
    </source>
</evidence>
<dbReference type="OMA" id="LIMNAWI"/>
<gene>
    <name evidence="2" type="ORF">PPRIM_AZ9-3.1.T1390021</name>
</gene>
<evidence type="ECO:0008006" key="4">
    <source>
        <dbReference type="Google" id="ProtNLM"/>
    </source>
</evidence>
<feature type="transmembrane region" description="Helical" evidence="1">
    <location>
        <begin position="253"/>
        <end position="271"/>
    </location>
</feature>
<protein>
    <recommendedName>
        <fullName evidence="4">PAS domain-containing protein</fullName>
    </recommendedName>
</protein>
<feature type="transmembrane region" description="Helical" evidence="1">
    <location>
        <begin position="1272"/>
        <end position="1298"/>
    </location>
</feature>
<feature type="transmembrane region" description="Helical" evidence="1">
    <location>
        <begin position="154"/>
        <end position="177"/>
    </location>
</feature>
<evidence type="ECO:0000313" key="3">
    <source>
        <dbReference type="Proteomes" id="UP000688137"/>
    </source>
</evidence>
<comment type="caution">
    <text evidence="2">The sequence shown here is derived from an EMBL/GenBank/DDBJ whole genome shotgun (WGS) entry which is preliminary data.</text>
</comment>
<feature type="transmembrane region" description="Helical" evidence="1">
    <location>
        <begin position="26"/>
        <end position="45"/>
    </location>
</feature>
<keyword evidence="1" id="KW-0812">Transmembrane</keyword>
<keyword evidence="3" id="KW-1185">Reference proteome</keyword>
<feature type="transmembrane region" description="Helical" evidence="1">
    <location>
        <begin position="277"/>
        <end position="295"/>
    </location>
</feature>
<reference evidence="2" key="1">
    <citation type="submission" date="2021-01" db="EMBL/GenBank/DDBJ databases">
        <authorList>
            <consortium name="Genoscope - CEA"/>
            <person name="William W."/>
        </authorList>
    </citation>
    <scope>NUCLEOTIDE SEQUENCE</scope>
</reference>
<proteinExistence type="predicted"/>
<feature type="transmembrane region" description="Helical" evidence="1">
    <location>
        <begin position="964"/>
        <end position="983"/>
    </location>
</feature>
<evidence type="ECO:0000256" key="1">
    <source>
        <dbReference type="SAM" id="Phobius"/>
    </source>
</evidence>
<name>A0A8S1Q297_PARPR</name>
<dbReference type="EMBL" id="CAJJDM010000143">
    <property type="protein sequence ID" value="CAD8108973.1"/>
    <property type="molecule type" value="Genomic_DNA"/>
</dbReference>
<feature type="transmembrane region" description="Helical" evidence="1">
    <location>
        <begin position="1164"/>
        <end position="1187"/>
    </location>
</feature>
<keyword evidence="1" id="KW-1133">Transmembrane helix</keyword>
<accession>A0A8S1Q297</accession>
<organism evidence="2 3">
    <name type="scientific">Paramecium primaurelia</name>
    <dbReference type="NCBI Taxonomy" id="5886"/>
    <lineage>
        <taxon>Eukaryota</taxon>
        <taxon>Sar</taxon>
        <taxon>Alveolata</taxon>
        <taxon>Ciliophora</taxon>
        <taxon>Intramacronucleata</taxon>
        <taxon>Oligohymenophorea</taxon>
        <taxon>Peniculida</taxon>
        <taxon>Parameciidae</taxon>
        <taxon>Paramecium</taxon>
    </lineage>
</organism>